<feature type="transmembrane region" description="Helical" evidence="1">
    <location>
        <begin position="76"/>
        <end position="98"/>
    </location>
</feature>
<keyword evidence="1" id="KW-0812">Transmembrane</keyword>
<sequence>MRTRMRIVVKRKRTVRVILTLVKMMMKRTLLVVMKKRRRRKNKKNKCRFNSFIFILNETGIYFYFELYLFRKNDKIIVCLIIQKVISLYFLSPLRYVCI</sequence>
<dbReference type="AlphaFoldDB" id="A0A8D8V547"/>
<evidence type="ECO:0000256" key="1">
    <source>
        <dbReference type="SAM" id="Phobius"/>
    </source>
</evidence>
<keyword evidence="1" id="KW-0472">Membrane</keyword>
<evidence type="ECO:0000313" key="2">
    <source>
        <dbReference type="EMBL" id="CAG6715406.1"/>
    </source>
</evidence>
<proteinExistence type="predicted"/>
<dbReference type="EMBL" id="HBUF01353122">
    <property type="protein sequence ID" value="CAG6715406.1"/>
    <property type="molecule type" value="Transcribed_RNA"/>
</dbReference>
<keyword evidence="1" id="KW-1133">Transmembrane helix</keyword>
<name>A0A8D8V547_9HEMI</name>
<accession>A0A8D8V547</accession>
<reference evidence="2" key="1">
    <citation type="submission" date="2021-05" db="EMBL/GenBank/DDBJ databases">
        <authorList>
            <person name="Alioto T."/>
            <person name="Alioto T."/>
            <person name="Gomez Garrido J."/>
        </authorList>
    </citation>
    <scope>NUCLEOTIDE SEQUENCE</scope>
</reference>
<protein>
    <submittedName>
        <fullName evidence="2">Uncharacterized protein</fullName>
    </submittedName>
</protein>
<organism evidence="2">
    <name type="scientific">Cacopsylla melanoneura</name>
    <dbReference type="NCBI Taxonomy" id="428564"/>
    <lineage>
        <taxon>Eukaryota</taxon>
        <taxon>Metazoa</taxon>
        <taxon>Ecdysozoa</taxon>
        <taxon>Arthropoda</taxon>
        <taxon>Hexapoda</taxon>
        <taxon>Insecta</taxon>
        <taxon>Pterygota</taxon>
        <taxon>Neoptera</taxon>
        <taxon>Paraneoptera</taxon>
        <taxon>Hemiptera</taxon>
        <taxon>Sternorrhyncha</taxon>
        <taxon>Psylloidea</taxon>
        <taxon>Psyllidae</taxon>
        <taxon>Psyllinae</taxon>
        <taxon>Cacopsylla</taxon>
    </lineage>
</organism>